<protein>
    <submittedName>
        <fullName evidence="7">KR domain-containing protein</fullName>
    </submittedName>
</protein>
<dbReference type="InterPro" id="IPR050091">
    <property type="entry name" value="PKS_NRPS_Biosynth_Enz"/>
</dbReference>
<dbReference type="AlphaFoldDB" id="A0AAE0JT31"/>
<dbReference type="GO" id="GO:0006633">
    <property type="term" value="P:fatty acid biosynthetic process"/>
    <property type="evidence" value="ECO:0007669"/>
    <property type="project" value="TreeGrafter"/>
</dbReference>
<dbReference type="GO" id="GO:0004312">
    <property type="term" value="F:fatty acid synthase activity"/>
    <property type="evidence" value="ECO:0007669"/>
    <property type="project" value="TreeGrafter"/>
</dbReference>
<accession>A0AAE0JT31</accession>
<feature type="domain" description="Ketoreductase" evidence="5">
    <location>
        <begin position="288"/>
        <end position="470"/>
    </location>
</feature>
<dbReference type="SUPFAM" id="SSF47336">
    <property type="entry name" value="ACP-like"/>
    <property type="match status" value="1"/>
</dbReference>
<dbReference type="Proteomes" id="UP001287356">
    <property type="component" value="Unassembled WGS sequence"/>
</dbReference>
<dbReference type="InterPro" id="IPR011032">
    <property type="entry name" value="GroES-like_sf"/>
</dbReference>
<keyword evidence="3" id="KW-0560">Oxidoreductase</keyword>
<name>A0AAE0JT31_9PEZI</name>
<dbReference type="GO" id="GO:0016491">
    <property type="term" value="F:oxidoreductase activity"/>
    <property type="evidence" value="ECO:0007669"/>
    <property type="project" value="UniProtKB-KW"/>
</dbReference>
<dbReference type="PROSITE" id="PS00012">
    <property type="entry name" value="PHOSPHOPANTETHEINE"/>
    <property type="match status" value="1"/>
</dbReference>
<dbReference type="SUPFAM" id="SSF51735">
    <property type="entry name" value="NAD(P)-binding Rossmann-fold domains"/>
    <property type="match status" value="2"/>
</dbReference>
<reference evidence="7" key="2">
    <citation type="submission" date="2023-06" db="EMBL/GenBank/DDBJ databases">
        <authorList>
            <consortium name="Lawrence Berkeley National Laboratory"/>
            <person name="Haridas S."/>
            <person name="Hensen N."/>
            <person name="Bonometti L."/>
            <person name="Westerberg I."/>
            <person name="Brannstrom I.O."/>
            <person name="Guillou S."/>
            <person name="Cros-Aarteil S."/>
            <person name="Calhoun S."/>
            <person name="Kuo A."/>
            <person name="Mondo S."/>
            <person name="Pangilinan J."/>
            <person name="Riley R."/>
            <person name="Labutti K."/>
            <person name="Andreopoulos B."/>
            <person name="Lipzen A."/>
            <person name="Chen C."/>
            <person name="Yanf M."/>
            <person name="Daum C."/>
            <person name="Ng V."/>
            <person name="Clum A."/>
            <person name="Steindorff A."/>
            <person name="Ohm R."/>
            <person name="Martin F."/>
            <person name="Silar P."/>
            <person name="Natvig D."/>
            <person name="Lalanne C."/>
            <person name="Gautier V."/>
            <person name="Ament-Velasquez S.L."/>
            <person name="Kruys A."/>
            <person name="Hutchinson M.I."/>
            <person name="Powell A.J."/>
            <person name="Barry K."/>
            <person name="Miller A.N."/>
            <person name="Grigoriev I.V."/>
            <person name="Debuchy R."/>
            <person name="Gladieux P."/>
            <person name="Thoren M.H."/>
            <person name="Johannesson H."/>
        </authorList>
    </citation>
    <scope>NUCLEOTIDE SEQUENCE</scope>
    <source>
        <strain evidence="7">CBS 958.72</strain>
    </source>
</reference>
<dbReference type="Pfam" id="PF00107">
    <property type="entry name" value="ADH_zinc_N"/>
    <property type="match status" value="1"/>
</dbReference>
<keyword evidence="8" id="KW-1185">Reference proteome</keyword>
<dbReference type="SUPFAM" id="SSF50129">
    <property type="entry name" value="GroES-like"/>
    <property type="match status" value="1"/>
</dbReference>
<dbReference type="Pfam" id="PF08240">
    <property type="entry name" value="ADH_N"/>
    <property type="match status" value="1"/>
</dbReference>
<dbReference type="InterPro" id="IPR057326">
    <property type="entry name" value="KR_dom"/>
</dbReference>
<dbReference type="EMBL" id="JAULSN010000011">
    <property type="protein sequence ID" value="KAK3361366.1"/>
    <property type="molecule type" value="Genomic_DNA"/>
</dbReference>
<keyword evidence="4" id="KW-0511">Multifunctional enzyme</keyword>
<proteinExistence type="predicted"/>
<dbReference type="SMART" id="SM00829">
    <property type="entry name" value="PKS_ER"/>
    <property type="match status" value="1"/>
</dbReference>
<dbReference type="PANTHER" id="PTHR43775">
    <property type="entry name" value="FATTY ACID SYNTHASE"/>
    <property type="match status" value="1"/>
</dbReference>
<evidence type="ECO:0000259" key="6">
    <source>
        <dbReference type="SMART" id="SM00829"/>
    </source>
</evidence>
<dbReference type="Gene3D" id="3.40.50.720">
    <property type="entry name" value="NAD(P)-binding Rossmann-like Domain"/>
    <property type="match status" value="2"/>
</dbReference>
<dbReference type="PANTHER" id="PTHR43775:SF29">
    <property type="entry name" value="ASPERFURANONE POLYKETIDE SYNTHASE AFOG-RELATED"/>
    <property type="match status" value="1"/>
</dbReference>
<comment type="caution">
    <text evidence="7">The sequence shown here is derived from an EMBL/GenBank/DDBJ whole genome shotgun (WGS) entry which is preliminary data.</text>
</comment>
<dbReference type="Gene3D" id="1.10.1200.10">
    <property type="entry name" value="ACP-like"/>
    <property type="match status" value="1"/>
</dbReference>
<dbReference type="GO" id="GO:0044550">
    <property type="term" value="P:secondary metabolite biosynthetic process"/>
    <property type="evidence" value="ECO:0007669"/>
    <property type="project" value="TreeGrafter"/>
</dbReference>
<dbReference type="InterPro" id="IPR009081">
    <property type="entry name" value="PP-bd_ACP"/>
</dbReference>
<sequence length="596" mass="64052">MAQPLGDDEVEVQVKATGLNFNDVTMGVGQIQTEILGGGCAGVMTAVGKDARGLAVGDRVSTYGFGTFCNFYREKWTAVQKIPDDISFEMGAALPVTYGTAYYSVYHLARVEKRDSVLVHAATGGLGQAIIELCQLIGAEIYATVGTQEKKELLVERFKIPEDHIFYSCDGSFARGVMRMTGGRGADVVFNSLAGGALPLSWNCIADYGRFIRLGAHKVWADVMDLFRKRSIQGPSPLHVHRISKVEEALRIMQTGKHIGKLVAVAEPDEVVQAVPRNTSKNLLKPDASYLLVGGLGGNGRATALWMVDHGTENLIFANRSSLAPQKARDTVDALIAKGASVAVYSCDVSNAKAVADLVAESGKSMPPIRGVIQGAMVLRDGLLEKMPVSDYTAVIRPKVQGTWNLHNSLPADMDFFVMLSSVSGVIDNATQAAYAAVSTFMDAFAAYRNSLGLAAVALDLGVIGYLAEKVKELSASMQRQGFAGTNKAKLLALIYHFRRQALKKDSGNADGKACVRDALKAAKALEEAADKICGTLVDKISARSNMLVDNISRENPMTDYGIDSLVAVEMRNWIQLSARIAQRSGFVNLKGGEKE</sequence>
<evidence type="ECO:0000256" key="3">
    <source>
        <dbReference type="ARBA" id="ARBA00023002"/>
    </source>
</evidence>
<evidence type="ECO:0000256" key="1">
    <source>
        <dbReference type="ARBA" id="ARBA00022450"/>
    </source>
</evidence>
<organism evidence="7 8">
    <name type="scientific">Lasiosphaeria ovina</name>
    <dbReference type="NCBI Taxonomy" id="92902"/>
    <lineage>
        <taxon>Eukaryota</taxon>
        <taxon>Fungi</taxon>
        <taxon>Dikarya</taxon>
        <taxon>Ascomycota</taxon>
        <taxon>Pezizomycotina</taxon>
        <taxon>Sordariomycetes</taxon>
        <taxon>Sordariomycetidae</taxon>
        <taxon>Sordariales</taxon>
        <taxon>Lasiosphaeriaceae</taxon>
        <taxon>Lasiosphaeria</taxon>
    </lineage>
</organism>
<dbReference type="InterPro" id="IPR020843">
    <property type="entry name" value="ER"/>
</dbReference>
<keyword evidence="2" id="KW-0597">Phosphoprotein</keyword>
<evidence type="ECO:0000313" key="7">
    <source>
        <dbReference type="EMBL" id="KAK3361366.1"/>
    </source>
</evidence>
<dbReference type="SMART" id="SM00822">
    <property type="entry name" value="PKS_KR"/>
    <property type="match status" value="1"/>
</dbReference>
<dbReference type="Gene3D" id="3.90.180.10">
    <property type="entry name" value="Medium-chain alcohol dehydrogenases, catalytic domain"/>
    <property type="match status" value="1"/>
</dbReference>
<dbReference type="InterPro" id="IPR036291">
    <property type="entry name" value="NAD(P)-bd_dom_sf"/>
</dbReference>
<evidence type="ECO:0000256" key="2">
    <source>
        <dbReference type="ARBA" id="ARBA00022553"/>
    </source>
</evidence>
<feature type="domain" description="Enoyl reductase (ER)" evidence="6">
    <location>
        <begin position="2"/>
        <end position="264"/>
    </location>
</feature>
<evidence type="ECO:0000259" key="5">
    <source>
        <dbReference type="SMART" id="SM00822"/>
    </source>
</evidence>
<dbReference type="InterPro" id="IPR006162">
    <property type="entry name" value="Ppantetheine_attach_site"/>
</dbReference>
<dbReference type="CDD" id="cd05195">
    <property type="entry name" value="enoyl_red"/>
    <property type="match status" value="1"/>
</dbReference>
<dbReference type="InterPro" id="IPR036736">
    <property type="entry name" value="ACP-like_sf"/>
</dbReference>
<dbReference type="Pfam" id="PF23297">
    <property type="entry name" value="ACP_SdgA_C"/>
    <property type="match status" value="1"/>
</dbReference>
<dbReference type="Pfam" id="PF08659">
    <property type="entry name" value="KR"/>
    <property type="match status" value="1"/>
</dbReference>
<evidence type="ECO:0000256" key="4">
    <source>
        <dbReference type="ARBA" id="ARBA00023268"/>
    </source>
</evidence>
<gene>
    <name evidence="7" type="ORF">B0T24DRAFT_691009</name>
</gene>
<evidence type="ECO:0000313" key="8">
    <source>
        <dbReference type="Proteomes" id="UP001287356"/>
    </source>
</evidence>
<reference evidence="7" key="1">
    <citation type="journal article" date="2023" name="Mol. Phylogenet. Evol.">
        <title>Genome-scale phylogeny and comparative genomics of the fungal order Sordariales.</title>
        <authorList>
            <person name="Hensen N."/>
            <person name="Bonometti L."/>
            <person name="Westerberg I."/>
            <person name="Brannstrom I.O."/>
            <person name="Guillou S."/>
            <person name="Cros-Aarteil S."/>
            <person name="Calhoun S."/>
            <person name="Haridas S."/>
            <person name="Kuo A."/>
            <person name="Mondo S."/>
            <person name="Pangilinan J."/>
            <person name="Riley R."/>
            <person name="LaButti K."/>
            <person name="Andreopoulos B."/>
            <person name="Lipzen A."/>
            <person name="Chen C."/>
            <person name="Yan M."/>
            <person name="Daum C."/>
            <person name="Ng V."/>
            <person name="Clum A."/>
            <person name="Steindorff A."/>
            <person name="Ohm R.A."/>
            <person name="Martin F."/>
            <person name="Silar P."/>
            <person name="Natvig D.O."/>
            <person name="Lalanne C."/>
            <person name="Gautier V."/>
            <person name="Ament-Velasquez S.L."/>
            <person name="Kruys A."/>
            <person name="Hutchinson M.I."/>
            <person name="Powell A.J."/>
            <person name="Barry K."/>
            <person name="Miller A.N."/>
            <person name="Grigoriev I.V."/>
            <person name="Debuchy R."/>
            <person name="Gladieux P."/>
            <person name="Hiltunen Thoren M."/>
            <person name="Johannesson H."/>
        </authorList>
    </citation>
    <scope>NUCLEOTIDE SEQUENCE</scope>
    <source>
        <strain evidence="7">CBS 958.72</strain>
    </source>
</reference>
<dbReference type="InterPro" id="IPR013968">
    <property type="entry name" value="PKS_KR"/>
</dbReference>
<dbReference type="InterPro" id="IPR013154">
    <property type="entry name" value="ADH-like_N"/>
</dbReference>
<keyword evidence="1" id="KW-0596">Phosphopantetheine</keyword>
<dbReference type="InterPro" id="IPR013149">
    <property type="entry name" value="ADH-like_C"/>
</dbReference>